<feature type="transmembrane region" description="Helical" evidence="6">
    <location>
        <begin position="226"/>
        <end position="249"/>
    </location>
</feature>
<evidence type="ECO:0000313" key="7">
    <source>
        <dbReference type="EMBL" id="HEC56288.1"/>
    </source>
</evidence>
<feature type="transmembrane region" description="Helical" evidence="6">
    <location>
        <begin position="300"/>
        <end position="333"/>
    </location>
</feature>
<dbReference type="EMBL" id="LYOR01000010">
    <property type="protein sequence ID" value="OFV65551.1"/>
    <property type="molecule type" value="Genomic_DNA"/>
</dbReference>
<feature type="transmembrane region" description="Helical" evidence="6">
    <location>
        <begin position="12"/>
        <end position="42"/>
    </location>
</feature>
<accession>A0A1F2P443</accession>
<reference evidence="8 9" key="1">
    <citation type="submission" date="2016-05" db="EMBL/GenBank/DDBJ databases">
        <title>Microbial consortia oxidize butane by reversing methanogenesis.</title>
        <authorList>
            <person name="Laso-Perez R."/>
            <person name="Richter M."/>
            <person name="Wegener G."/>
            <person name="Musat F."/>
        </authorList>
    </citation>
    <scope>NUCLEOTIDE SEQUENCE [LARGE SCALE GENOMIC DNA]</scope>
    <source>
        <strain evidence="8">BOX1</strain>
    </source>
</reference>
<organism evidence="8 9">
    <name type="scientific">Candidatus Syntropharchaeum butanivorans</name>
    <dbReference type="NCBI Taxonomy" id="1839936"/>
    <lineage>
        <taxon>Archaea</taxon>
        <taxon>Methanobacteriati</taxon>
        <taxon>Methanobacteriota</taxon>
        <taxon>Stenosarchaea group</taxon>
        <taxon>Methanomicrobia</taxon>
        <taxon>Methanosarcinales</taxon>
        <taxon>ANME-2 cluster</taxon>
        <taxon>Candidatus Syntropharchaeum</taxon>
    </lineage>
</organism>
<dbReference type="GO" id="GO:0016020">
    <property type="term" value="C:membrane"/>
    <property type="evidence" value="ECO:0007669"/>
    <property type="project" value="UniProtKB-SubCell"/>
</dbReference>
<dbReference type="Pfam" id="PF01594">
    <property type="entry name" value="AI-2E_transport"/>
    <property type="match status" value="1"/>
</dbReference>
<name>A0A1F2P443_9EURY</name>
<dbReference type="AlphaFoldDB" id="A0A1F2P443"/>
<keyword evidence="3 6" id="KW-0812">Transmembrane</keyword>
<dbReference type="PANTHER" id="PTHR21716">
    <property type="entry name" value="TRANSMEMBRANE PROTEIN"/>
    <property type="match status" value="1"/>
</dbReference>
<dbReference type="InterPro" id="IPR002549">
    <property type="entry name" value="AI-2E-like"/>
</dbReference>
<evidence type="ECO:0000256" key="4">
    <source>
        <dbReference type="ARBA" id="ARBA00022989"/>
    </source>
</evidence>
<feature type="transmembrane region" description="Helical" evidence="6">
    <location>
        <begin position="196"/>
        <end position="220"/>
    </location>
</feature>
<keyword evidence="5 6" id="KW-0472">Membrane</keyword>
<comment type="subcellular location">
    <subcellularLocation>
        <location evidence="1">Membrane</location>
        <topology evidence="1">Multi-pass membrane protein</topology>
    </subcellularLocation>
</comment>
<evidence type="ECO:0000256" key="1">
    <source>
        <dbReference type="ARBA" id="ARBA00004141"/>
    </source>
</evidence>
<keyword evidence="4 6" id="KW-1133">Transmembrane helix</keyword>
<comment type="similarity">
    <text evidence="2">Belongs to the autoinducer-2 exporter (AI-2E) (TC 2.A.86) family.</text>
</comment>
<evidence type="ECO:0000256" key="3">
    <source>
        <dbReference type="ARBA" id="ARBA00022692"/>
    </source>
</evidence>
<evidence type="ECO:0000313" key="8">
    <source>
        <dbReference type="EMBL" id="OFV65551.1"/>
    </source>
</evidence>
<feature type="transmembrane region" description="Helical" evidence="6">
    <location>
        <begin position="54"/>
        <end position="83"/>
    </location>
</feature>
<proteinExistence type="inferred from homology"/>
<feature type="transmembrane region" description="Helical" evidence="6">
    <location>
        <begin position="261"/>
        <end position="280"/>
    </location>
</feature>
<dbReference type="Proteomes" id="UP000885936">
    <property type="component" value="Unassembled WGS sequence"/>
</dbReference>
<feature type="transmembrane region" description="Helical" evidence="6">
    <location>
        <begin position="89"/>
        <end position="107"/>
    </location>
</feature>
<comment type="caution">
    <text evidence="8">The sequence shown here is derived from an EMBL/GenBank/DDBJ whole genome shotgun (WGS) entry which is preliminary data.</text>
</comment>
<evidence type="ECO:0000313" key="9">
    <source>
        <dbReference type="Proteomes" id="UP000185779"/>
    </source>
</evidence>
<sequence length="353" mass="38798">MEKCSDQDRIFYIILGVITIAAFLILLKVISPIVDGIILGIVSAYVSRPIKARFAFLGKAISSGIATLCVIVPILIIVIMGLIEAVKQLIWVISHQVEILGGISSFIGADLPFNLTDVVYRWLPDLIGYITPLLHSIISLETTMNLGILLLNIFVLIIVSYYLLADGERIIDAILKVTPPGNEDLMRQYIEEVDRTISGIYIGNFTVALLIGILTVPFLYAFRVPMIALIAALVFIAALIPLFAKWMVWLPISVYLFYRDGIYPAVAFFALVLIFIDVMPEFFLRPRLIGITSRIHPLPLVLAFIGGGITGGVAGFFGAPLLLGALVAAYNVYTRGRGEGSNKQELDSEPRRS</sequence>
<protein>
    <submittedName>
        <fullName evidence="7">AI-2E family transporter</fullName>
    </submittedName>
    <submittedName>
        <fullName evidence="8">Protein belonging to Uncharacterized protein family UPF0118</fullName>
    </submittedName>
</protein>
<evidence type="ECO:0000256" key="5">
    <source>
        <dbReference type="ARBA" id="ARBA00023136"/>
    </source>
</evidence>
<evidence type="ECO:0000256" key="6">
    <source>
        <dbReference type="SAM" id="Phobius"/>
    </source>
</evidence>
<dbReference type="Proteomes" id="UP000185779">
    <property type="component" value="Unassembled WGS sequence"/>
</dbReference>
<dbReference type="EMBL" id="DRIE01000003">
    <property type="protein sequence ID" value="HEC56288.1"/>
    <property type="molecule type" value="Genomic_DNA"/>
</dbReference>
<gene>
    <name evidence="7" type="ORF">ENI32_00125</name>
    <name evidence="8" type="ORF">SBU_001479</name>
</gene>
<keyword evidence="9" id="KW-1185">Reference proteome</keyword>
<feature type="transmembrane region" description="Helical" evidence="6">
    <location>
        <begin position="144"/>
        <end position="164"/>
    </location>
</feature>
<evidence type="ECO:0000256" key="2">
    <source>
        <dbReference type="ARBA" id="ARBA00009773"/>
    </source>
</evidence>
<dbReference type="PANTHER" id="PTHR21716:SF4">
    <property type="entry name" value="TRANSMEMBRANE PROTEIN 245"/>
    <property type="match status" value="1"/>
</dbReference>
<dbReference type="STRING" id="1839936.SBU_001479"/>
<reference evidence="7" key="2">
    <citation type="journal article" date="2020" name="mSystems">
        <title>Genome- and Community-Level Interaction Insights into Carbon Utilization and Element Cycling Functions of Hydrothermarchaeota in Hydrothermal Sediment.</title>
        <authorList>
            <person name="Zhou Z."/>
            <person name="Liu Y."/>
            <person name="Xu W."/>
            <person name="Pan J."/>
            <person name="Luo Z.H."/>
            <person name="Li M."/>
        </authorList>
    </citation>
    <scope>NUCLEOTIDE SEQUENCE [LARGE SCALE GENOMIC DNA]</scope>
    <source>
        <strain evidence="7">HyVt-386</strain>
    </source>
</reference>